<sequence>MSSPSALTGNPNTHDPSTFATGMSATCLCGSIRVTINDSDLFTKPRGHICHCSNCRAASGSYASSNLAISASQVAVSDPSHKLKKYKDRATGSGKVVERCFCSECGNPIMSIAEIFPDMVILKMGIFPRIPKPECESFALHRHEWQGKHEGLVQYEIVRGGKKLGE</sequence>
<evidence type="ECO:0000313" key="7">
    <source>
        <dbReference type="Proteomes" id="UP000799424"/>
    </source>
</evidence>
<keyword evidence="2" id="KW-0479">Metal-binding</keyword>
<gene>
    <name evidence="6" type="ORF">CC86DRAFT_330075</name>
</gene>
<dbReference type="InterPro" id="IPR011057">
    <property type="entry name" value="Mss4-like_sf"/>
</dbReference>
<evidence type="ECO:0000256" key="4">
    <source>
        <dbReference type="ARBA" id="ARBA00023239"/>
    </source>
</evidence>
<evidence type="ECO:0000256" key="3">
    <source>
        <dbReference type="ARBA" id="ARBA00022833"/>
    </source>
</evidence>
<dbReference type="EMBL" id="MU006234">
    <property type="protein sequence ID" value="KAF2822479.1"/>
    <property type="molecule type" value="Genomic_DNA"/>
</dbReference>
<evidence type="ECO:0000313" key="6">
    <source>
        <dbReference type="EMBL" id="KAF2822479.1"/>
    </source>
</evidence>
<evidence type="ECO:0000256" key="2">
    <source>
        <dbReference type="ARBA" id="ARBA00022723"/>
    </source>
</evidence>
<dbReference type="InterPro" id="IPR006913">
    <property type="entry name" value="CENP-V/GFA"/>
</dbReference>
<feature type="domain" description="CENP-V/GFA" evidence="5">
    <location>
        <begin position="20"/>
        <end position="156"/>
    </location>
</feature>
<dbReference type="OrthoDB" id="9985472at2759"/>
<keyword evidence="3" id="KW-0862">Zinc</keyword>
<keyword evidence="4" id="KW-0456">Lyase</keyword>
<protein>
    <recommendedName>
        <fullName evidence="5">CENP-V/GFA domain-containing protein</fullName>
    </recommendedName>
</protein>
<evidence type="ECO:0000256" key="1">
    <source>
        <dbReference type="ARBA" id="ARBA00005495"/>
    </source>
</evidence>
<comment type="similarity">
    <text evidence="1">Belongs to the Gfa family.</text>
</comment>
<evidence type="ECO:0000259" key="5">
    <source>
        <dbReference type="PROSITE" id="PS51891"/>
    </source>
</evidence>
<accession>A0A6A6ZPG4</accession>
<dbReference type="AlphaFoldDB" id="A0A6A6ZPG4"/>
<dbReference type="GO" id="GO:0046872">
    <property type="term" value="F:metal ion binding"/>
    <property type="evidence" value="ECO:0007669"/>
    <property type="project" value="UniProtKB-KW"/>
</dbReference>
<name>A0A6A6ZPG4_9PLEO</name>
<organism evidence="6 7">
    <name type="scientific">Ophiobolus disseminans</name>
    <dbReference type="NCBI Taxonomy" id="1469910"/>
    <lineage>
        <taxon>Eukaryota</taxon>
        <taxon>Fungi</taxon>
        <taxon>Dikarya</taxon>
        <taxon>Ascomycota</taxon>
        <taxon>Pezizomycotina</taxon>
        <taxon>Dothideomycetes</taxon>
        <taxon>Pleosporomycetidae</taxon>
        <taxon>Pleosporales</taxon>
        <taxon>Pleosporineae</taxon>
        <taxon>Phaeosphaeriaceae</taxon>
        <taxon>Ophiobolus</taxon>
    </lineage>
</organism>
<reference evidence="6" key="1">
    <citation type="journal article" date="2020" name="Stud. Mycol.">
        <title>101 Dothideomycetes genomes: a test case for predicting lifestyles and emergence of pathogens.</title>
        <authorList>
            <person name="Haridas S."/>
            <person name="Albert R."/>
            <person name="Binder M."/>
            <person name="Bloem J."/>
            <person name="Labutti K."/>
            <person name="Salamov A."/>
            <person name="Andreopoulos B."/>
            <person name="Baker S."/>
            <person name="Barry K."/>
            <person name="Bills G."/>
            <person name="Bluhm B."/>
            <person name="Cannon C."/>
            <person name="Castanera R."/>
            <person name="Culley D."/>
            <person name="Daum C."/>
            <person name="Ezra D."/>
            <person name="Gonzalez J."/>
            <person name="Henrissat B."/>
            <person name="Kuo A."/>
            <person name="Liang C."/>
            <person name="Lipzen A."/>
            <person name="Lutzoni F."/>
            <person name="Magnuson J."/>
            <person name="Mondo S."/>
            <person name="Nolan M."/>
            <person name="Ohm R."/>
            <person name="Pangilinan J."/>
            <person name="Park H.-J."/>
            <person name="Ramirez L."/>
            <person name="Alfaro M."/>
            <person name="Sun H."/>
            <person name="Tritt A."/>
            <person name="Yoshinaga Y."/>
            <person name="Zwiers L.-H."/>
            <person name="Turgeon B."/>
            <person name="Goodwin S."/>
            <person name="Spatafora J."/>
            <person name="Crous P."/>
            <person name="Grigoriev I."/>
        </authorList>
    </citation>
    <scope>NUCLEOTIDE SEQUENCE</scope>
    <source>
        <strain evidence="6">CBS 113818</strain>
    </source>
</reference>
<dbReference type="Proteomes" id="UP000799424">
    <property type="component" value="Unassembled WGS sequence"/>
</dbReference>
<dbReference type="PANTHER" id="PTHR33337:SF43">
    <property type="entry name" value="CENP-V_GFA DOMAIN-CONTAINING PROTEIN"/>
    <property type="match status" value="1"/>
</dbReference>
<dbReference type="GO" id="GO:0016846">
    <property type="term" value="F:carbon-sulfur lyase activity"/>
    <property type="evidence" value="ECO:0007669"/>
    <property type="project" value="InterPro"/>
</dbReference>
<dbReference type="Gene3D" id="3.90.1590.10">
    <property type="entry name" value="glutathione-dependent formaldehyde- activating enzyme (gfa)"/>
    <property type="match status" value="1"/>
</dbReference>
<dbReference type="SUPFAM" id="SSF51316">
    <property type="entry name" value="Mss4-like"/>
    <property type="match status" value="1"/>
</dbReference>
<keyword evidence="7" id="KW-1185">Reference proteome</keyword>
<dbReference type="Pfam" id="PF04828">
    <property type="entry name" value="GFA"/>
    <property type="match status" value="1"/>
</dbReference>
<dbReference type="PANTHER" id="PTHR33337">
    <property type="entry name" value="GFA DOMAIN-CONTAINING PROTEIN"/>
    <property type="match status" value="1"/>
</dbReference>
<dbReference type="PROSITE" id="PS51891">
    <property type="entry name" value="CENP_V_GFA"/>
    <property type="match status" value="1"/>
</dbReference>
<proteinExistence type="inferred from homology"/>